<dbReference type="NCBIfam" id="TIGR02401">
    <property type="entry name" value="trehalose_TreY"/>
    <property type="match status" value="1"/>
</dbReference>
<accession>A0A143PFQ1</accession>
<gene>
    <name evidence="2" type="primary">treY</name>
    <name evidence="2" type="ORF">LuPra_00574</name>
</gene>
<dbReference type="SUPFAM" id="SSF51445">
    <property type="entry name" value="(Trans)glycosidases"/>
    <property type="match status" value="1"/>
</dbReference>
<dbReference type="InterPro" id="IPR012767">
    <property type="entry name" value="Trehalose_TreY"/>
</dbReference>
<reference evidence="2 3" key="1">
    <citation type="journal article" date="2016" name="Genome Announc.">
        <title>First Complete Genome Sequence of a Subdivision 6 Acidobacterium Strain.</title>
        <authorList>
            <person name="Huang S."/>
            <person name="Vieira S."/>
            <person name="Bunk B."/>
            <person name="Riedel T."/>
            <person name="Sproer C."/>
            <person name="Overmann J."/>
        </authorList>
    </citation>
    <scope>NUCLEOTIDE SEQUENCE [LARGE SCALE GENOMIC DNA]</scope>
    <source>
        <strain evidence="3">DSM 100886 HEG_-6_39</strain>
    </source>
</reference>
<sequence length="967" mass="108366">MRIDPPAWTPTSTYRLQLGPDLRLADVEAITPYLASLGVEALYLSPMLKARPGSTHGYDIVDHAALNPDLGTEEDLARMSRGAATHGLRLLADIVPNHMGVDPRANPWWREVLENGPCSPYAEYFDIDWDPITPHLRQKVLWPILGDQYGAALDRGELQLEYEDGRLGLCYFDHRLPINPRQTPLVFRHAVPTLVGELGDAHAAVIEFQSILEGLHNLPPYTDTHPERIAVRQREKEVLRGRLLRLVEETPFVLEAIVQAVTHVNGQQGQLSSYDELHGLLEAQPYRLASWRTAVDEINYRRFFDINDLAGVRVEQETVFDATHKLIGRWLREGQVHALRLDHPDGLFDPEAYFRRLQQLARDETGQDAPLYVVAEKILSGRERLRDDWQVHGTTGYNFLNEINGLFLDPTGVRRLRRLHARTTGVREPLADIVYDAKTLIMNTAMSSELGVLADALARIARADRHTRDFTLNSLRELIAEYVACIPVYRTYVSPRGWTHEDEAIIDRTIAEAERRNPAMERSLFRFLRQVLLPSPPDDTHAAQGPLSMYERRLAFAMKLQQYTGPVQAKGVEDTTFYRYNVLVSMNEVGADPGAGVHSVDDVHAANAARQRDWPAEMTTLSTHDTKLGEDVRARIHALSELADEWQEALGRVLRVSASARTLLRGAWAPDRHDECRFLQVLLGCWPPGLSFDAPAPADLIARLQAYMLKAIREAKRHTSWIAQNEAYEAATASYVDEVLGGSIAPRVFGVLRPLAAQLATRGVCNSLAQTVLKLTSPGVPDTYQGSEGWKFDLVDPDNRRPAPFEALATRLRDLDAERECDRFGPSNVSRWLDAWPDGRLKLHVVSTLLRARRARPELWLRGDYRPLHVELAVSASAMAFARRHDGDGWALVVAGLRTARLPGAWPVGPAWATSRVLLPDDTPGTAWRDLLTGAQLTSTRTAAEQWMFLAQVLQAAPVAVLVPDIG</sequence>
<feature type="domain" description="Glycosyl hydrolase family 13 catalytic" evidence="1">
    <location>
        <begin position="10"/>
        <end position="819"/>
    </location>
</feature>
<dbReference type="GO" id="GO:0030980">
    <property type="term" value="P:alpha-glucan catabolic process"/>
    <property type="evidence" value="ECO:0007669"/>
    <property type="project" value="TreeGrafter"/>
</dbReference>
<dbReference type="InterPro" id="IPR017853">
    <property type="entry name" value="GH"/>
</dbReference>
<dbReference type="GO" id="GO:0047470">
    <property type="term" value="F:(1,4)-alpha-D-glucan 1-alpha-D-glucosylmutase activity"/>
    <property type="evidence" value="ECO:0007669"/>
    <property type="project" value="UniProtKB-EC"/>
</dbReference>
<proteinExistence type="predicted"/>
<dbReference type="KEGG" id="abac:LuPra_00574"/>
<dbReference type="RefSeq" id="WP_110169356.1">
    <property type="nucleotide sequence ID" value="NZ_CP015136.1"/>
</dbReference>
<dbReference type="EMBL" id="CP015136">
    <property type="protein sequence ID" value="AMY07402.1"/>
    <property type="molecule type" value="Genomic_DNA"/>
</dbReference>
<dbReference type="STRING" id="1855912.LuPra_00574"/>
<dbReference type="AlphaFoldDB" id="A0A143PFQ1"/>
<protein>
    <submittedName>
        <fullName evidence="2">Maltooligosyl trehalose synthase</fullName>
        <ecNumber evidence="2">5.4.99.15</ecNumber>
    </submittedName>
</protein>
<evidence type="ECO:0000313" key="3">
    <source>
        <dbReference type="Proteomes" id="UP000076079"/>
    </source>
</evidence>
<dbReference type="PANTHER" id="PTHR10357">
    <property type="entry name" value="ALPHA-AMYLASE FAMILY MEMBER"/>
    <property type="match status" value="1"/>
</dbReference>
<reference evidence="3" key="2">
    <citation type="submission" date="2016-04" db="EMBL/GenBank/DDBJ databases">
        <title>First Complete Genome Sequence of a Subdivision 6 Acidobacterium.</title>
        <authorList>
            <person name="Huang S."/>
            <person name="Vieira S."/>
            <person name="Bunk B."/>
            <person name="Riedel T."/>
            <person name="Sproeer C."/>
            <person name="Overmann J."/>
        </authorList>
    </citation>
    <scope>NUCLEOTIDE SEQUENCE [LARGE SCALE GENOMIC DNA]</scope>
    <source>
        <strain evidence="3">DSM 100886 HEG_-6_39</strain>
    </source>
</reference>
<dbReference type="GO" id="GO:0005992">
    <property type="term" value="P:trehalose biosynthetic process"/>
    <property type="evidence" value="ECO:0007669"/>
    <property type="project" value="TreeGrafter"/>
</dbReference>
<keyword evidence="2" id="KW-0413">Isomerase</keyword>
<dbReference type="Pfam" id="PF00128">
    <property type="entry name" value="Alpha-amylase"/>
    <property type="match status" value="1"/>
</dbReference>
<dbReference type="PATRIC" id="fig|1813736.3.peg.599"/>
<dbReference type="InterPro" id="IPR006047">
    <property type="entry name" value="GH13_cat_dom"/>
</dbReference>
<organism evidence="2 3">
    <name type="scientific">Luteitalea pratensis</name>
    <dbReference type="NCBI Taxonomy" id="1855912"/>
    <lineage>
        <taxon>Bacteria</taxon>
        <taxon>Pseudomonadati</taxon>
        <taxon>Acidobacteriota</taxon>
        <taxon>Vicinamibacteria</taxon>
        <taxon>Vicinamibacterales</taxon>
        <taxon>Vicinamibacteraceae</taxon>
        <taxon>Luteitalea</taxon>
    </lineage>
</organism>
<keyword evidence="3" id="KW-1185">Reference proteome</keyword>
<dbReference type="Gene3D" id="3.30.1590.10">
    <property type="entry name" value="Maltooligosyl trehalose synthase, domain 2"/>
    <property type="match status" value="1"/>
</dbReference>
<dbReference type="EC" id="5.4.99.15" evidence="2"/>
<name>A0A143PFQ1_LUTPR</name>
<dbReference type="PANTHER" id="PTHR10357:SF216">
    <property type="entry name" value="MALTOOLIGOSYL TREHALOSE SYNTHASE-RELATED"/>
    <property type="match status" value="1"/>
</dbReference>
<evidence type="ECO:0000259" key="1">
    <source>
        <dbReference type="SMART" id="SM00642"/>
    </source>
</evidence>
<dbReference type="OrthoDB" id="9805159at2"/>
<dbReference type="SMART" id="SM00642">
    <property type="entry name" value="Aamy"/>
    <property type="match status" value="1"/>
</dbReference>
<dbReference type="Gene3D" id="3.20.20.80">
    <property type="entry name" value="Glycosidases"/>
    <property type="match status" value="4"/>
</dbReference>
<evidence type="ECO:0000313" key="2">
    <source>
        <dbReference type="EMBL" id="AMY07402.1"/>
    </source>
</evidence>
<dbReference type="Proteomes" id="UP000076079">
    <property type="component" value="Chromosome"/>
</dbReference>
<dbReference type="CDD" id="cd11336">
    <property type="entry name" value="AmyAc_MTSase"/>
    <property type="match status" value="1"/>
</dbReference>